<dbReference type="Gene3D" id="3.40.630.30">
    <property type="match status" value="1"/>
</dbReference>
<dbReference type="EMBL" id="JADIKJ010000004">
    <property type="protein sequence ID" value="MFK2899782.1"/>
    <property type="molecule type" value="Genomic_DNA"/>
</dbReference>
<evidence type="ECO:0000259" key="1">
    <source>
        <dbReference type="PROSITE" id="PS51186"/>
    </source>
</evidence>
<organism evidence="2 3">
    <name type="scientific">Dyella jejuensis</name>
    <dbReference type="NCBI Taxonomy" id="1432009"/>
    <lineage>
        <taxon>Bacteria</taxon>
        <taxon>Pseudomonadati</taxon>
        <taxon>Pseudomonadota</taxon>
        <taxon>Gammaproteobacteria</taxon>
        <taxon>Lysobacterales</taxon>
        <taxon>Rhodanobacteraceae</taxon>
        <taxon>Dyella</taxon>
    </lineage>
</organism>
<gene>
    <name evidence="2" type="ORF">ISP15_05485</name>
</gene>
<keyword evidence="3" id="KW-1185">Reference proteome</keyword>
<dbReference type="SUPFAM" id="SSF55729">
    <property type="entry name" value="Acyl-CoA N-acyltransferases (Nat)"/>
    <property type="match status" value="1"/>
</dbReference>
<name>A0ABW8JIT2_9GAMM</name>
<protein>
    <submittedName>
        <fullName evidence="2">GNAT family N-acetyltransferase</fullName>
    </submittedName>
</protein>
<proteinExistence type="predicted"/>
<dbReference type="InterPro" id="IPR016181">
    <property type="entry name" value="Acyl_CoA_acyltransferase"/>
</dbReference>
<feature type="domain" description="N-acetyltransferase" evidence="1">
    <location>
        <begin position="1"/>
        <end position="142"/>
    </location>
</feature>
<dbReference type="Proteomes" id="UP001620461">
    <property type="component" value="Unassembled WGS sequence"/>
</dbReference>
<dbReference type="InterPro" id="IPR000182">
    <property type="entry name" value="GNAT_dom"/>
</dbReference>
<dbReference type="RefSeq" id="WP_404545916.1">
    <property type="nucleotide sequence ID" value="NZ_JADIKJ010000004.1"/>
</dbReference>
<accession>A0ABW8JIT2</accession>
<dbReference type="CDD" id="cd04301">
    <property type="entry name" value="NAT_SF"/>
    <property type="match status" value="1"/>
</dbReference>
<sequence length="145" mass="15858">MHAPLIVLTDTPQAGELAVIRQQLDRFNVAACGIDDQRPLALVVKDPATHEVLGGLSGRTSRGVLFIDMFFLPEALRKQGLGSTLLRQAEAEGRQRGCHTGVLHTNDFQAPGFYKKYGWREFGTIPCDPPGSCRIFLSKPLIAAD</sequence>
<evidence type="ECO:0000313" key="2">
    <source>
        <dbReference type="EMBL" id="MFK2899782.1"/>
    </source>
</evidence>
<evidence type="ECO:0000313" key="3">
    <source>
        <dbReference type="Proteomes" id="UP001620461"/>
    </source>
</evidence>
<dbReference type="PROSITE" id="PS51186">
    <property type="entry name" value="GNAT"/>
    <property type="match status" value="1"/>
</dbReference>
<reference evidence="2 3" key="1">
    <citation type="submission" date="2020-10" db="EMBL/GenBank/DDBJ databases">
        <title>Phylogeny of dyella-like bacteria.</title>
        <authorList>
            <person name="Fu J."/>
        </authorList>
    </citation>
    <scope>NUCLEOTIDE SEQUENCE [LARGE SCALE GENOMIC DNA]</scope>
    <source>
        <strain evidence="2 3">JP1</strain>
    </source>
</reference>
<dbReference type="Pfam" id="PF00583">
    <property type="entry name" value="Acetyltransf_1"/>
    <property type="match status" value="1"/>
</dbReference>
<comment type="caution">
    <text evidence="2">The sequence shown here is derived from an EMBL/GenBank/DDBJ whole genome shotgun (WGS) entry which is preliminary data.</text>
</comment>